<dbReference type="InterPro" id="IPR011991">
    <property type="entry name" value="ArsR-like_HTH"/>
</dbReference>
<dbReference type="AlphaFoldDB" id="A0A161X6B2"/>
<dbReference type="PROSITE" id="PS50956">
    <property type="entry name" value="HTH_ASNC_2"/>
    <property type="match status" value="1"/>
</dbReference>
<keyword evidence="6" id="KW-1185">Reference proteome</keyword>
<keyword evidence="1" id="KW-0805">Transcription regulation</keyword>
<dbReference type="InterPro" id="IPR000485">
    <property type="entry name" value="AsnC-type_HTH_dom"/>
</dbReference>
<dbReference type="PRINTS" id="PR00033">
    <property type="entry name" value="HTHASNC"/>
</dbReference>
<evidence type="ECO:0000256" key="1">
    <source>
        <dbReference type="ARBA" id="ARBA00023015"/>
    </source>
</evidence>
<dbReference type="PROSITE" id="PS00519">
    <property type="entry name" value="HTH_ASNC_1"/>
    <property type="match status" value="1"/>
</dbReference>
<dbReference type="InterPro" id="IPR019887">
    <property type="entry name" value="Tscrpt_reg_AsnC/Lrp_C"/>
</dbReference>
<sequence>MDALDIKILKLLKNNARVTASEISSKINLSVPAVSDRLRKLDASGVIEKYTVIINAKKLNRNLTAIMFISLESPKYINNFLEAIQKDDEIIECHYLAGDYDYALIIITENTETLEKILNKIKSMNGIIKTKTTVALSTIKNNHSVMPSEEDC</sequence>
<dbReference type="CDD" id="cd00090">
    <property type="entry name" value="HTH_ARSR"/>
    <property type="match status" value="1"/>
</dbReference>
<dbReference type="SUPFAM" id="SSF46785">
    <property type="entry name" value="Winged helix' DNA-binding domain"/>
    <property type="match status" value="1"/>
</dbReference>
<dbReference type="InterPro" id="IPR019885">
    <property type="entry name" value="Tscrpt_reg_HTH_AsnC-type_CS"/>
</dbReference>
<dbReference type="InterPro" id="IPR036390">
    <property type="entry name" value="WH_DNA-bd_sf"/>
</dbReference>
<evidence type="ECO:0000313" key="6">
    <source>
        <dbReference type="Proteomes" id="UP000076603"/>
    </source>
</evidence>
<feature type="domain" description="HTH asnC-type" evidence="4">
    <location>
        <begin position="1"/>
        <end position="62"/>
    </location>
</feature>
<protein>
    <submittedName>
        <fullName evidence="5">Leucine-responsive regulatory protein</fullName>
    </submittedName>
</protein>
<accession>A0A161X6B2</accession>
<dbReference type="OrthoDB" id="66249at2"/>
<dbReference type="Gene3D" id="1.10.10.10">
    <property type="entry name" value="Winged helix-like DNA-binding domain superfamily/Winged helix DNA-binding domain"/>
    <property type="match status" value="1"/>
</dbReference>
<dbReference type="InterPro" id="IPR019888">
    <property type="entry name" value="Tscrpt_reg_AsnC-like"/>
</dbReference>
<organism evidence="5 6">
    <name type="scientific">Clostridium magnum DSM 2767</name>
    <dbReference type="NCBI Taxonomy" id="1121326"/>
    <lineage>
        <taxon>Bacteria</taxon>
        <taxon>Bacillati</taxon>
        <taxon>Bacillota</taxon>
        <taxon>Clostridia</taxon>
        <taxon>Eubacteriales</taxon>
        <taxon>Clostridiaceae</taxon>
        <taxon>Clostridium</taxon>
    </lineage>
</organism>
<evidence type="ECO:0000256" key="3">
    <source>
        <dbReference type="ARBA" id="ARBA00023163"/>
    </source>
</evidence>
<dbReference type="Pfam" id="PF13412">
    <property type="entry name" value="HTH_24"/>
    <property type="match status" value="1"/>
</dbReference>
<keyword evidence="3" id="KW-0804">Transcription</keyword>
<evidence type="ECO:0000259" key="4">
    <source>
        <dbReference type="PROSITE" id="PS50956"/>
    </source>
</evidence>
<comment type="caution">
    <text evidence="5">The sequence shown here is derived from an EMBL/GenBank/DDBJ whole genome shotgun (WGS) entry which is preliminary data.</text>
</comment>
<keyword evidence="2" id="KW-0238">DNA-binding</keyword>
<dbReference type="Proteomes" id="UP000076603">
    <property type="component" value="Unassembled WGS sequence"/>
</dbReference>
<dbReference type="SMART" id="SM00344">
    <property type="entry name" value="HTH_ASNC"/>
    <property type="match status" value="1"/>
</dbReference>
<dbReference type="EMBL" id="LWAE01000008">
    <property type="protein sequence ID" value="KZL89606.1"/>
    <property type="molecule type" value="Genomic_DNA"/>
</dbReference>
<name>A0A161X6B2_9CLOT</name>
<dbReference type="GO" id="GO:0043565">
    <property type="term" value="F:sequence-specific DNA binding"/>
    <property type="evidence" value="ECO:0007669"/>
    <property type="project" value="InterPro"/>
</dbReference>
<evidence type="ECO:0000313" key="5">
    <source>
        <dbReference type="EMBL" id="KZL89606.1"/>
    </source>
</evidence>
<proteinExistence type="predicted"/>
<dbReference type="SUPFAM" id="SSF54909">
    <property type="entry name" value="Dimeric alpha+beta barrel"/>
    <property type="match status" value="1"/>
</dbReference>
<reference evidence="5 6" key="1">
    <citation type="submission" date="2016-04" db="EMBL/GenBank/DDBJ databases">
        <title>Genome sequence of Clostridium magnum DSM 2767.</title>
        <authorList>
            <person name="Poehlein A."/>
            <person name="Uhlig R."/>
            <person name="Fischer R."/>
            <person name="Bahl H."/>
            <person name="Daniel R."/>
        </authorList>
    </citation>
    <scope>NUCLEOTIDE SEQUENCE [LARGE SCALE GENOMIC DNA]</scope>
    <source>
        <strain evidence="5 6">DSM 2767</strain>
    </source>
</reference>
<dbReference type="Pfam" id="PF01037">
    <property type="entry name" value="AsnC_trans_reg"/>
    <property type="match status" value="1"/>
</dbReference>
<dbReference type="STRING" id="1121326.CLMAG_51060"/>
<dbReference type="PANTHER" id="PTHR30154">
    <property type="entry name" value="LEUCINE-RESPONSIVE REGULATORY PROTEIN"/>
    <property type="match status" value="1"/>
</dbReference>
<dbReference type="PANTHER" id="PTHR30154:SF34">
    <property type="entry name" value="TRANSCRIPTIONAL REGULATOR AZLB"/>
    <property type="match status" value="1"/>
</dbReference>
<gene>
    <name evidence="5" type="primary">lrp_1</name>
    <name evidence="5" type="ORF">CLMAG_51060</name>
</gene>
<evidence type="ECO:0000256" key="2">
    <source>
        <dbReference type="ARBA" id="ARBA00023125"/>
    </source>
</evidence>
<dbReference type="GO" id="GO:0043200">
    <property type="term" value="P:response to amino acid"/>
    <property type="evidence" value="ECO:0007669"/>
    <property type="project" value="TreeGrafter"/>
</dbReference>
<dbReference type="InterPro" id="IPR011008">
    <property type="entry name" value="Dimeric_a/b-barrel"/>
</dbReference>
<dbReference type="RefSeq" id="WP_066628756.1">
    <property type="nucleotide sequence ID" value="NZ_FQXL01000007.1"/>
</dbReference>
<dbReference type="Gene3D" id="3.30.70.920">
    <property type="match status" value="1"/>
</dbReference>
<dbReference type="InterPro" id="IPR036388">
    <property type="entry name" value="WH-like_DNA-bd_sf"/>
</dbReference>
<dbReference type="PATRIC" id="fig|1121326.3.peg.5161"/>
<dbReference type="GO" id="GO:0005829">
    <property type="term" value="C:cytosol"/>
    <property type="evidence" value="ECO:0007669"/>
    <property type="project" value="TreeGrafter"/>
</dbReference>